<dbReference type="AlphaFoldDB" id="A0A0B7FCS7"/>
<name>A0A0B7FCS7_THACB</name>
<gene>
    <name evidence="1" type="ORF">RSOLAG1IB_07238</name>
</gene>
<evidence type="ECO:0000313" key="1">
    <source>
        <dbReference type="EMBL" id="CEL54704.1"/>
    </source>
</evidence>
<organism evidence="1 2">
    <name type="scientific">Thanatephorus cucumeris (strain AG1-IB / isolate 7/3/14)</name>
    <name type="common">Lettuce bottom rot fungus</name>
    <name type="synonym">Rhizoctonia solani</name>
    <dbReference type="NCBI Taxonomy" id="1108050"/>
    <lineage>
        <taxon>Eukaryota</taxon>
        <taxon>Fungi</taxon>
        <taxon>Dikarya</taxon>
        <taxon>Basidiomycota</taxon>
        <taxon>Agaricomycotina</taxon>
        <taxon>Agaricomycetes</taxon>
        <taxon>Cantharellales</taxon>
        <taxon>Ceratobasidiaceae</taxon>
        <taxon>Rhizoctonia</taxon>
        <taxon>Rhizoctonia solani AG-1</taxon>
    </lineage>
</organism>
<evidence type="ECO:0000313" key="2">
    <source>
        <dbReference type="Proteomes" id="UP000059188"/>
    </source>
</evidence>
<sequence length="90" mass="10481">MHEREDAAEELSEVVELVLAEQMLVPNYDEILDRNTRESHTAFITKSKALLLLGILFKSRKGLLGIWYRTRLPTLTELLFATWRVTHITK</sequence>
<keyword evidence="2" id="KW-1185">Reference proteome</keyword>
<protein>
    <submittedName>
        <fullName evidence="1">Uncharacterized protein</fullName>
    </submittedName>
</protein>
<accession>A0A0B7FCS7</accession>
<dbReference type="Proteomes" id="UP000059188">
    <property type="component" value="Unassembled WGS sequence"/>
</dbReference>
<dbReference type="EMBL" id="LN679117">
    <property type="protein sequence ID" value="CEL54704.1"/>
    <property type="molecule type" value="Genomic_DNA"/>
</dbReference>
<reference evidence="1 2" key="1">
    <citation type="submission" date="2014-11" db="EMBL/GenBank/DDBJ databases">
        <authorList>
            <person name="Wibberg Daniel"/>
        </authorList>
    </citation>
    <scope>NUCLEOTIDE SEQUENCE [LARGE SCALE GENOMIC DNA]</scope>
    <source>
        <strain evidence="1">Rhizoctonia solani AG1-IB 7/3/14</strain>
    </source>
</reference>
<proteinExistence type="predicted"/>